<evidence type="ECO:0000313" key="1">
    <source>
        <dbReference type="EMBL" id="VDL88904.1"/>
    </source>
</evidence>
<evidence type="ECO:0000313" key="3">
    <source>
        <dbReference type="WBParaSite" id="SSLN_0000260601-mRNA-1"/>
    </source>
</evidence>
<gene>
    <name evidence="1" type="ORF">SSLN_LOCUS2519</name>
</gene>
<proteinExistence type="predicted"/>
<organism evidence="3">
    <name type="scientific">Schistocephalus solidus</name>
    <name type="common">Tapeworm</name>
    <dbReference type="NCBI Taxonomy" id="70667"/>
    <lineage>
        <taxon>Eukaryota</taxon>
        <taxon>Metazoa</taxon>
        <taxon>Spiralia</taxon>
        <taxon>Lophotrochozoa</taxon>
        <taxon>Platyhelminthes</taxon>
        <taxon>Cestoda</taxon>
        <taxon>Eucestoda</taxon>
        <taxon>Diphyllobothriidea</taxon>
        <taxon>Diphyllobothriidae</taxon>
        <taxon>Schistocephalus</taxon>
    </lineage>
</organism>
<protein>
    <submittedName>
        <fullName evidence="3">PLAT domain-containing protein</fullName>
    </submittedName>
</protein>
<reference evidence="1 2" key="2">
    <citation type="submission" date="2018-11" db="EMBL/GenBank/DDBJ databases">
        <authorList>
            <consortium name="Pathogen Informatics"/>
        </authorList>
    </citation>
    <scope>NUCLEOTIDE SEQUENCE [LARGE SCALE GENOMIC DNA]</scope>
    <source>
        <strain evidence="1 2">NST_G2</strain>
    </source>
</reference>
<reference evidence="3" key="1">
    <citation type="submission" date="2016-06" db="UniProtKB">
        <authorList>
            <consortium name="WormBaseParasite"/>
        </authorList>
    </citation>
    <scope>IDENTIFICATION</scope>
</reference>
<accession>A0A183SE71</accession>
<keyword evidence="2" id="KW-1185">Reference proteome</keyword>
<dbReference type="AlphaFoldDB" id="A0A183SE71"/>
<dbReference type="WBParaSite" id="SSLN_0000260601-mRNA-1">
    <property type="protein sequence ID" value="SSLN_0000260601-mRNA-1"/>
    <property type="gene ID" value="SSLN_0000260601"/>
</dbReference>
<dbReference type="EMBL" id="UYSU01032274">
    <property type="protein sequence ID" value="VDL88904.1"/>
    <property type="molecule type" value="Genomic_DNA"/>
</dbReference>
<dbReference type="Proteomes" id="UP000275846">
    <property type="component" value="Unassembled WGS sequence"/>
</dbReference>
<name>A0A183SE71_SCHSO</name>
<sequence>MVRLQDDVHEGTFHEAGYLKVLTESVLIAMKGKQSNELDHMHCLIPIAWPRESSKELKGAFEVKQHIFRLDPGNAEDLATCAIPDFLAFNRSSSGHRLGQVKVSVQTLSIGGSVRLLTCGSKRQGFV</sequence>
<evidence type="ECO:0000313" key="2">
    <source>
        <dbReference type="Proteomes" id="UP000275846"/>
    </source>
</evidence>